<evidence type="ECO:0000313" key="3">
    <source>
        <dbReference type="Proteomes" id="UP000655868"/>
    </source>
</evidence>
<dbReference type="Gene3D" id="1.20.1290.10">
    <property type="entry name" value="AhpD-like"/>
    <property type="match status" value="1"/>
</dbReference>
<dbReference type="InterPro" id="IPR003779">
    <property type="entry name" value="CMD-like"/>
</dbReference>
<protein>
    <submittedName>
        <fullName evidence="2">Carboxymuconolactone decarboxylase family protein</fullName>
    </submittedName>
</protein>
<dbReference type="PANTHER" id="PTHR35446:SF2">
    <property type="entry name" value="CARBOXYMUCONOLACTONE DECARBOXYLASE-LIKE DOMAIN-CONTAINING PROTEIN"/>
    <property type="match status" value="1"/>
</dbReference>
<dbReference type="InterPro" id="IPR029032">
    <property type="entry name" value="AhpD-like"/>
</dbReference>
<dbReference type="Pfam" id="PF02627">
    <property type="entry name" value="CMD"/>
    <property type="match status" value="1"/>
</dbReference>
<dbReference type="EMBL" id="JAEMNV010000003">
    <property type="protein sequence ID" value="MBJ8338985.1"/>
    <property type="molecule type" value="Genomic_DNA"/>
</dbReference>
<keyword evidence="3" id="KW-1185">Reference proteome</keyword>
<dbReference type="GO" id="GO:0051920">
    <property type="term" value="F:peroxiredoxin activity"/>
    <property type="evidence" value="ECO:0007669"/>
    <property type="project" value="InterPro"/>
</dbReference>
<proteinExistence type="predicted"/>
<name>A0A934U2F7_9NOCA</name>
<dbReference type="SUPFAM" id="SSF69118">
    <property type="entry name" value="AhpD-like"/>
    <property type="match status" value="1"/>
</dbReference>
<dbReference type="InterPro" id="IPR004675">
    <property type="entry name" value="AhpD_core"/>
</dbReference>
<dbReference type="Proteomes" id="UP000655868">
    <property type="component" value="Unassembled WGS sequence"/>
</dbReference>
<accession>A0A934U2F7</accession>
<gene>
    <name evidence="2" type="ORF">JGU71_08825</name>
</gene>
<reference evidence="2" key="1">
    <citation type="submission" date="2020-12" db="EMBL/GenBank/DDBJ databases">
        <title>Antrihabitans popcorni sp. nov. and Antrihabitans auranticaus sp. nov., isolated from a larva cave.</title>
        <authorList>
            <person name="Lee S.D."/>
            <person name="Kim I.S."/>
        </authorList>
    </citation>
    <scope>NUCLEOTIDE SEQUENCE</scope>
    <source>
        <strain evidence="2">YC3-6</strain>
    </source>
</reference>
<evidence type="ECO:0000259" key="1">
    <source>
        <dbReference type="Pfam" id="PF02627"/>
    </source>
</evidence>
<organism evidence="2 3">
    <name type="scientific">Antrihabitans stalagmiti</name>
    <dbReference type="NCBI Taxonomy" id="2799499"/>
    <lineage>
        <taxon>Bacteria</taxon>
        <taxon>Bacillati</taxon>
        <taxon>Actinomycetota</taxon>
        <taxon>Actinomycetes</taxon>
        <taxon>Mycobacteriales</taxon>
        <taxon>Nocardiaceae</taxon>
        <taxon>Antrihabitans</taxon>
    </lineage>
</organism>
<dbReference type="NCBIfam" id="TIGR00778">
    <property type="entry name" value="ahpD_dom"/>
    <property type="match status" value="1"/>
</dbReference>
<evidence type="ECO:0000313" key="2">
    <source>
        <dbReference type="EMBL" id="MBJ8338985.1"/>
    </source>
</evidence>
<feature type="domain" description="Carboxymuconolactone decarboxylase-like" evidence="1">
    <location>
        <begin position="15"/>
        <end position="101"/>
    </location>
</feature>
<dbReference type="PANTHER" id="PTHR35446">
    <property type="entry name" value="SI:CH211-175M2.5"/>
    <property type="match status" value="1"/>
</dbReference>
<sequence length="158" mass="17352">MVAAPKRVFIDKQNPAAYKALTSLAFEIRAAAAAVGLPRTLMELVNVRVSQINRCVFCLDLHTRLALEAGESTQRLAVLPAWNETDLFDDSERAALTLAEAVTRVAGQHLDDAEYAALHEQFDDAQIAVVIWAAVAINAFNRVSIMSRHPIRSVVAER</sequence>
<dbReference type="RefSeq" id="WP_199703710.1">
    <property type="nucleotide sequence ID" value="NZ_JAEMNV010000003.1"/>
</dbReference>
<dbReference type="AlphaFoldDB" id="A0A934U2F7"/>
<comment type="caution">
    <text evidence="2">The sequence shown here is derived from an EMBL/GenBank/DDBJ whole genome shotgun (WGS) entry which is preliminary data.</text>
</comment>